<name>A0A4R4WDL0_9ACTN</name>
<evidence type="ECO:0000313" key="2">
    <source>
        <dbReference type="EMBL" id="TDD17078.1"/>
    </source>
</evidence>
<dbReference type="InterPro" id="IPR043714">
    <property type="entry name" value="DUF5655"/>
</dbReference>
<evidence type="ECO:0000313" key="3">
    <source>
        <dbReference type="Proteomes" id="UP000294543"/>
    </source>
</evidence>
<dbReference type="RefSeq" id="WP_132513620.1">
    <property type="nucleotide sequence ID" value="NZ_SMKP01000093.1"/>
</dbReference>
<accession>A0A4R4WDL0</accession>
<protein>
    <recommendedName>
        <fullName evidence="1">DUF5655 domain-containing protein</fullName>
    </recommendedName>
</protein>
<dbReference type="OrthoDB" id="3530622at2"/>
<gene>
    <name evidence="2" type="ORF">E1294_29180</name>
</gene>
<reference evidence="2 3" key="1">
    <citation type="submission" date="2019-03" db="EMBL/GenBank/DDBJ databases">
        <title>Draft genome sequences of novel Actinobacteria.</title>
        <authorList>
            <person name="Sahin N."/>
            <person name="Ay H."/>
            <person name="Saygin H."/>
        </authorList>
    </citation>
    <scope>NUCLEOTIDE SEQUENCE [LARGE SCALE GENOMIC DNA]</scope>
    <source>
        <strain evidence="2 3">KC712</strain>
    </source>
</reference>
<organism evidence="2 3">
    <name type="scientific">Nonomuraea diastatica</name>
    <dbReference type="NCBI Taxonomy" id="1848329"/>
    <lineage>
        <taxon>Bacteria</taxon>
        <taxon>Bacillati</taxon>
        <taxon>Actinomycetota</taxon>
        <taxon>Actinomycetes</taxon>
        <taxon>Streptosporangiales</taxon>
        <taxon>Streptosporangiaceae</taxon>
        <taxon>Nonomuraea</taxon>
    </lineage>
</organism>
<dbReference type="Proteomes" id="UP000294543">
    <property type="component" value="Unassembled WGS sequence"/>
</dbReference>
<dbReference type="Pfam" id="PF18899">
    <property type="entry name" value="DUF5655"/>
    <property type="match status" value="1"/>
</dbReference>
<dbReference type="AlphaFoldDB" id="A0A4R4WDL0"/>
<keyword evidence="3" id="KW-1185">Reference proteome</keyword>
<sequence>MEPRREWTVHDHLDGKPAASVALYERFVSLVEACGPFTYAISKSAITFKGERRGFAGAKPDARGLVGYLDLQRQVDDPRITRCSPYTKRLFVHAFRVTAAGQLDDGFAALVREAYDVGQGGHLK</sequence>
<proteinExistence type="predicted"/>
<dbReference type="EMBL" id="SMKP01000093">
    <property type="protein sequence ID" value="TDD17078.1"/>
    <property type="molecule type" value="Genomic_DNA"/>
</dbReference>
<evidence type="ECO:0000259" key="1">
    <source>
        <dbReference type="Pfam" id="PF18899"/>
    </source>
</evidence>
<comment type="caution">
    <text evidence="2">The sequence shown here is derived from an EMBL/GenBank/DDBJ whole genome shotgun (WGS) entry which is preliminary data.</text>
</comment>
<feature type="domain" description="DUF5655" evidence="1">
    <location>
        <begin position="9"/>
        <end position="117"/>
    </location>
</feature>